<evidence type="ECO:0000256" key="6">
    <source>
        <dbReference type="ARBA" id="ARBA00022801"/>
    </source>
</evidence>
<dbReference type="EMBL" id="KI894021">
    <property type="protein sequence ID" value="OCF25443.1"/>
    <property type="molecule type" value="Genomic_DNA"/>
</dbReference>
<keyword evidence="9" id="KW-0067">ATP-binding</keyword>
<dbReference type="GO" id="GO:0004386">
    <property type="term" value="F:helicase activity"/>
    <property type="evidence" value="ECO:0007669"/>
    <property type="project" value="UniProtKB-KW"/>
</dbReference>
<evidence type="ECO:0000256" key="8">
    <source>
        <dbReference type="ARBA" id="ARBA00022833"/>
    </source>
</evidence>
<keyword evidence="7" id="KW-0347">Helicase</keyword>
<feature type="region of interest" description="Disordered" evidence="12">
    <location>
        <begin position="1"/>
        <end position="54"/>
    </location>
</feature>
<evidence type="ECO:0000256" key="2">
    <source>
        <dbReference type="ARBA" id="ARBA00007025"/>
    </source>
</evidence>
<dbReference type="InterPro" id="IPR001650">
    <property type="entry name" value="Helicase_C-like"/>
</dbReference>
<dbReference type="InterPro" id="IPR000330">
    <property type="entry name" value="SNF2_N"/>
</dbReference>
<evidence type="ECO:0000256" key="4">
    <source>
        <dbReference type="ARBA" id="ARBA00022741"/>
    </source>
</evidence>
<dbReference type="InterPro" id="IPR013083">
    <property type="entry name" value="Znf_RING/FYVE/PHD"/>
</dbReference>
<dbReference type="Pfam" id="PF00176">
    <property type="entry name" value="SNF2-rel_dom"/>
    <property type="match status" value="1"/>
</dbReference>
<dbReference type="GO" id="GO:0016818">
    <property type="term" value="F:hydrolase activity, acting on acid anhydrides, in phosphorus-containing anhydrides"/>
    <property type="evidence" value="ECO:0007669"/>
    <property type="project" value="InterPro"/>
</dbReference>
<dbReference type="SMART" id="SM00490">
    <property type="entry name" value="HELICc"/>
    <property type="match status" value="1"/>
</dbReference>
<evidence type="ECO:0000256" key="3">
    <source>
        <dbReference type="ARBA" id="ARBA00022723"/>
    </source>
</evidence>
<evidence type="ECO:0000259" key="15">
    <source>
        <dbReference type="PROSITE" id="PS51194"/>
    </source>
</evidence>
<sequence>MESLMSQGSSSSRNSLSQAGLSNRPSKSSSSKRPREENNGVKQEEEDNPPLPEMDEHFVTFRTDVVGVQYYRGLVGRGEYVMLRRQPENQYDSNAVQVINASGSQVGHIPRTVAARLAELMDMSAITVEGRMVGQNLDGAKHYKMGMDLSIYAKPSLKEVLQTELSWALNETAVQKPPPTASLSISVSGFKGHGNSGVGLPAGDEPAMKKLLEGLKQIGEDQKQADNVMDSLTSDVDVSKLPLHPNPPGIANGQLSTDMLPHQTQALKWMIERENPTLPKAPGDKQVQFWVKQKGDYKDYFLNVATKTPQYDEPVLGKGGIIADGMGLGKTLTMLSLVLATKKDKGATLIVCPLSVLSNWEKQIGDHVAHGQMTHYTYHGASKGVTAKTLEQYDVIITTYNAVAAEAPIEPAKNGSPTKAKKAKGAAASAGPLFKVKWKRVVADEGHVMRNPKAKMTQGFAALQADRRWICTGTPIVNSPSDLGSLLTCLRICKPLDQPDYFKTLLLRPLKRGDPTAARLLQALIGEVLLRRTKESKDAKGNKIIELPGIEYFRVGVKLDEETRKVYDEILEGSRQRFQEAIETGQMRFQGTANVLSMLTRMRQLCLSAQLVPQSFLDDLRRPIPKVPAGPAISISSLTPEKKEELIAKLRQYVEEDTECGVCYDEAEFVKRPCITDCGHAFCYPCIERVLLTAPLCPMDRHPIGLPSILELPPDDTPEYVDPLESSRKDTSLLPVKSAKIDELVKYLKVFPGDEKTLVFSQFTSFLDQVALRLKAEGMEWTRFDGRMNASKRQQVISEFQRPITPKNAKSTPRVMLISLKSGAVGLNLTAASNVFLCDPWWQSAIEAQAIDRVHRMGQKKEVRVFQLIAEDTVESAVLDIQKRKDALVAKAFEKSSKESKMTKKEARFEELKELLGVQ</sequence>
<dbReference type="InterPro" id="IPR049730">
    <property type="entry name" value="SNF2/RAD54-like_C"/>
</dbReference>
<dbReference type="Gene3D" id="3.40.50.300">
    <property type="entry name" value="P-loop containing nucleotide triphosphate hydrolases"/>
    <property type="match status" value="1"/>
</dbReference>
<keyword evidence="8" id="KW-0862">Zinc</keyword>
<evidence type="ECO:0000256" key="11">
    <source>
        <dbReference type="PROSITE-ProRule" id="PRU00175"/>
    </source>
</evidence>
<evidence type="ECO:0000256" key="7">
    <source>
        <dbReference type="ARBA" id="ARBA00022806"/>
    </source>
</evidence>
<accession>A0A1B9G341</accession>
<dbReference type="STRING" id="1296100.A0A1B9G341"/>
<keyword evidence="6" id="KW-0378">Hydrolase</keyword>
<name>A0A1B9G341_9TREE</name>
<feature type="compositionally biased region" description="Low complexity" evidence="12">
    <location>
        <begin position="1"/>
        <end position="31"/>
    </location>
</feature>
<gene>
    <name evidence="16" type="ORF">I302_05263</name>
</gene>
<dbReference type="GO" id="GO:0008094">
    <property type="term" value="F:ATP-dependent activity, acting on DNA"/>
    <property type="evidence" value="ECO:0007669"/>
    <property type="project" value="TreeGrafter"/>
</dbReference>
<dbReference type="InterPro" id="IPR017907">
    <property type="entry name" value="Znf_RING_CS"/>
</dbReference>
<dbReference type="InterPro" id="IPR001841">
    <property type="entry name" value="Znf_RING"/>
</dbReference>
<evidence type="ECO:0000259" key="14">
    <source>
        <dbReference type="PROSITE" id="PS51192"/>
    </source>
</evidence>
<dbReference type="SMART" id="SM00184">
    <property type="entry name" value="RING"/>
    <property type="match status" value="1"/>
</dbReference>
<dbReference type="SMART" id="SM00487">
    <property type="entry name" value="DEXDc"/>
    <property type="match status" value="1"/>
</dbReference>
<dbReference type="InterPro" id="IPR027417">
    <property type="entry name" value="P-loop_NTPase"/>
</dbReference>
<evidence type="ECO:0000259" key="13">
    <source>
        <dbReference type="PROSITE" id="PS50089"/>
    </source>
</evidence>
<feature type="domain" description="Helicase ATP-binding" evidence="14">
    <location>
        <begin position="311"/>
        <end position="493"/>
    </location>
</feature>
<dbReference type="Gene3D" id="3.40.50.10810">
    <property type="entry name" value="Tandem AAA-ATPase domain"/>
    <property type="match status" value="1"/>
</dbReference>
<dbReference type="Gene3D" id="3.30.40.10">
    <property type="entry name" value="Zinc/RING finger domain, C3HC4 (zinc finger)"/>
    <property type="match status" value="1"/>
</dbReference>
<dbReference type="SUPFAM" id="SSF57850">
    <property type="entry name" value="RING/U-box"/>
    <property type="match status" value="1"/>
</dbReference>
<dbReference type="OrthoDB" id="448448at2759"/>
<dbReference type="InterPro" id="IPR014001">
    <property type="entry name" value="Helicase_ATP-bd"/>
</dbReference>
<comment type="similarity">
    <text evidence="2">Belongs to the SNF2/RAD54 helicase family.</text>
</comment>
<keyword evidence="4" id="KW-0547">Nucleotide-binding</keyword>
<evidence type="ECO:0000256" key="10">
    <source>
        <dbReference type="ARBA" id="ARBA00023242"/>
    </source>
</evidence>
<dbReference type="AlphaFoldDB" id="A0A1B9G341"/>
<dbReference type="SUPFAM" id="SSF52540">
    <property type="entry name" value="P-loop containing nucleoside triphosphate hydrolases"/>
    <property type="match status" value="2"/>
</dbReference>
<dbReference type="PROSITE" id="PS50089">
    <property type="entry name" value="ZF_RING_2"/>
    <property type="match status" value="1"/>
</dbReference>
<dbReference type="InterPro" id="IPR014905">
    <property type="entry name" value="HIRAN"/>
</dbReference>
<dbReference type="VEuPathDB" id="FungiDB:I302_05263"/>
<dbReference type="GO" id="GO:0005524">
    <property type="term" value="F:ATP binding"/>
    <property type="evidence" value="ECO:0007669"/>
    <property type="project" value="UniProtKB-KW"/>
</dbReference>
<dbReference type="GO" id="GO:0003676">
    <property type="term" value="F:nucleic acid binding"/>
    <property type="evidence" value="ECO:0007669"/>
    <property type="project" value="InterPro"/>
</dbReference>
<protein>
    <submittedName>
        <fullName evidence="16">DNA repair protein Rad5</fullName>
    </submittedName>
</protein>
<dbReference type="InterPro" id="IPR050628">
    <property type="entry name" value="SNF2_RAD54_helicase_TF"/>
</dbReference>
<dbReference type="PANTHER" id="PTHR45626:SF17">
    <property type="entry name" value="HELICASE-LIKE TRANSCRIPTION FACTOR"/>
    <property type="match status" value="1"/>
</dbReference>
<dbReference type="Pfam" id="PF08797">
    <property type="entry name" value="HIRAN"/>
    <property type="match status" value="1"/>
</dbReference>
<dbReference type="GO" id="GO:0005634">
    <property type="term" value="C:nucleus"/>
    <property type="evidence" value="ECO:0007669"/>
    <property type="project" value="UniProtKB-SubCell"/>
</dbReference>
<reference evidence="16" key="2">
    <citation type="submission" date="2014-01" db="EMBL/GenBank/DDBJ databases">
        <title>Evolution of pathogenesis and genome organization in the Tremellales.</title>
        <authorList>
            <person name="Cuomo C."/>
            <person name="Litvintseva A."/>
            <person name="Heitman J."/>
            <person name="Chen Y."/>
            <person name="Sun S."/>
            <person name="Springer D."/>
            <person name="Dromer F."/>
            <person name="Young S."/>
            <person name="Zeng Q."/>
            <person name="Chapman S."/>
            <person name="Gujja S."/>
            <person name="Saif S."/>
            <person name="Birren B."/>
        </authorList>
    </citation>
    <scope>NUCLEOTIDE SEQUENCE</scope>
    <source>
        <strain evidence="16">CBS 10118</strain>
    </source>
</reference>
<dbReference type="PANTHER" id="PTHR45626">
    <property type="entry name" value="TRANSCRIPTION TERMINATION FACTOR 2-RELATED"/>
    <property type="match status" value="1"/>
</dbReference>
<evidence type="ECO:0000256" key="1">
    <source>
        <dbReference type="ARBA" id="ARBA00004123"/>
    </source>
</evidence>
<dbReference type="Pfam" id="PF13639">
    <property type="entry name" value="zf-RING_2"/>
    <property type="match status" value="1"/>
</dbReference>
<feature type="compositionally biased region" description="Basic and acidic residues" evidence="12">
    <location>
        <begin position="33"/>
        <end position="43"/>
    </location>
</feature>
<dbReference type="CDD" id="cd18793">
    <property type="entry name" value="SF2_C_SNF"/>
    <property type="match status" value="1"/>
</dbReference>
<dbReference type="Gene3D" id="3.30.70.2330">
    <property type="match status" value="1"/>
</dbReference>
<dbReference type="GO" id="GO:0006281">
    <property type="term" value="P:DNA repair"/>
    <property type="evidence" value="ECO:0007669"/>
    <property type="project" value="TreeGrafter"/>
</dbReference>
<dbReference type="PROSITE" id="PS00518">
    <property type="entry name" value="ZF_RING_1"/>
    <property type="match status" value="1"/>
</dbReference>
<evidence type="ECO:0000313" key="16">
    <source>
        <dbReference type="EMBL" id="OCF25443.1"/>
    </source>
</evidence>
<comment type="subcellular location">
    <subcellularLocation>
        <location evidence="1">Nucleus</location>
    </subcellularLocation>
</comment>
<dbReference type="PROSITE" id="PS51194">
    <property type="entry name" value="HELICASE_CTER"/>
    <property type="match status" value="1"/>
</dbReference>
<feature type="domain" description="Helicase C-terminal" evidence="15">
    <location>
        <begin position="740"/>
        <end position="908"/>
    </location>
</feature>
<dbReference type="PROSITE" id="PS51192">
    <property type="entry name" value="HELICASE_ATP_BIND_1"/>
    <property type="match status" value="1"/>
</dbReference>
<dbReference type="SMART" id="SM00910">
    <property type="entry name" value="HIRAN"/>
    <property type="match status" value="1"/>
</dbReference>
<evidence type="ECO:0000256" key="12">
    <source>
        <dbReference type="SAM" id="MobiDB-lite"/>
    </source>
</evidence>
<dbReference type="Pfam" id="PF00271">
    <property type="entry name" value="Helicase_C"/>
    <property type="match status" value="1"/>
</dbReference>
<proteinExistence type="inferred from homology"/>
<reference evidence="16" key="1">
    <citation type="submission" date="2013-07" db="EMBL/GenBank/DDBJ databases">
        <title>The Genome Sequence of Cryptococcus bestiolae CBS10118.</title>
        <authorList>
            <consortium name="The Broad Institute Genome Sequencing Platform"/>
            <person name="Cuomo C."/>
            <person name="Litvintseva A."/>
            <person name="Chen Y."/>
            <person name="Heitman J."/>
            <person name="Sun S."/>
            <person name="Springer D."/>
            <person name="Dromer F."/>
            <person name="Young S.K."/>
            <person name="Zeng Q."/>
            <person name="Gargeya S."/>
            <person name="Fitzgerald M."/>
            <person name="Abouelleil A."/>
            <person name="Alvarado L."/>
            <person name="Berlin A.M."/>
            <person name="Chapman S.B."/>
            <person name="Dewar J."/>
            <person name="Goldberg J."/>
            <person name="Griggs A."/>
            <person name="Gujja S."/>
            <person name="Hansen M."/>
            <person name="Howarth C."/>
            <person name="Imamovic A."/>
            <person name="Larimer J."/>
            <person name="McCowan C."/>
            <person name="Murphy C."/>
            <person name="Pearson M."/>
            <person name="Priest M."/>
            <person name="Roberts A."/>
            <person name="Saif S."/>
            <person name="Shea T."/>
            <person name="Sykes S."/>
            <person name="Wortman J."/>
            <person name="Nusbaum C."/>
            <person name="Birren B."/>
        </authorList>
    </citation>
    <scope>NUCLEOTIDE SEQUENCE [LARGE SCALE GENOMIC DNA]</scope>
    <source>
        <strain evidence="16">CBS 10118</strain>
    </source>
</reference>
<dbReference type="GO" id="GO:0008270">
    <property type="term" value="F:zinc ion binding"/>
    <property type="evidence" value="ECO:0007669"/>
    <property type="project" value="UniProtKB-KW"/>
</dbReference>
<keyword evidence="10" id="KW-0539">Nucleus</keyword>
<dbReference type="InterPro" id="IPR038718">
    <property type="entry name" value="SNF2-like_sf"/>
</dbReference>
<organism evidence="16">
    <name type="scientific">Kwoniella bestiolae CBS 10118</name>
    <dbReference type="NCBI Taxonomy" id="1296100"/>
    <lineage>
        <taxon>Eukaryota</taxon>
        <taxon>Fungi</taxon>
        <taxon>Dikarya</taxon>
        <taxon>Basidiomycota</taxon>
        <taxon>Agaricomycotina</taxon>
        <taxon>Tremellomycetes</taxon>
        <taxon>Tremellales</taxon>
        <taxon>Cryptococcaceae</taxon>
        <taxon>Kwoniella</taxon>
    </lineage>
</organism>
<feature type="domain" description="RING-type" evidence="13">
    <location>
        <begin position="660"/>
        <end position="701"/>
    </location>
</feature>
<keyword evidence="3" id="KW-0479">Metal-binding</keyword>
<evidence type="ECO:0000256" key="9">
    <source>
        <dbReference type="ARBA" id="ARBA00022840"/>
    </source>
</evidence>
<keyword evidence="5 11" id="KW-0863">Zinc-finger</keyword>
<evidence type="ECO:0000256" key="5">
    <source>
        <dbReference type="ARBA" id="ARBA00022771"/>
    </source>
</evidence>